<keyword evidence="2" id="KW-0813">Transport</keyword>
<dbReference type="PANTHER" id="PTHR43335">
    <property type="entry name" value="ABC TRANSPORTER, ATP-BINDING PROTEIN"/>
    <property type="match status" value="1"/>
</dbReference>
<accession>A0AAJ2HDX9</accession>
<keyword evidence="4 6" id="KW-0067">ATP-binding</keyword>
<dbReference type="SMART" id="SM00382">
    <property type="entry name" value="AAA"/>
    <property type="match status" value="1"/>
</dbReference>
<sequence length="312" mass="33789">MTPLRTTTARDQNPSDFAFQVERVSRTFLGGAGIHDITFTAKDRAVTAVIGPNGAGKTVLFSIIAGLLRADSGQVTFGPGRGRVAYCPDVPQFEPWLTALEVVETSLAIAGMRGTFTAREALELCGLGKVAARRVADFSRGMLQRLGIAAAIVLDPDVLILDEPNSALDPIGRADIRALITEQKRHRCIVLSSHLLSEVEQLADDVVVIRDGRVITHGTTTEILTAGLEPVWTIRLGTPTATTIETLTAELPHTQLEFVTDTLCTARFTSFDTAATELTHALTLLRAPVIEVTLQDRDLDASFARIIQRQEH</sequence>
<comment type="caution">
    <text evidence="6">The sequence shown here is derived from an EMBL/GenBank/DDBJ whole genome shotgun (WGS) entry which is preliminary data.</text>
</comment>
<dbReference type="InterPro" id="IPR003439">
    <property type="entry name" value="ABC_transporter-like_ATP-bd"/>
</dbReference>
<evidence type="ECO:0000256" key="3">
    <source>
        <dbReference type="ARBA" id="ARBA00022741"/>
    </source>
</evidence>
<gene>
    <name evidence="6" type="ORF">KZC50_01700</name>
</gene>
<evidence type="ECO:0000256" key="2">
    <source>
        <dbReference type="ARBA" id="ARBA00022448"/>
    </source>
</evidence>
<dbReference type="InterPro" id="IPR003593">
    <property type="entry name" value="AAA+_ATPase"/>
</dbReference>
<proteinExistence type="inferred from homology"/>
<dbReference type="GO" id="GO:0005524">
    <property type="term" value="F:ATP binding"/>
    <property type="evidence" value="ECO:0007669"/>
    <property type="project" value="UniProtKB-KW"/>
</dbReference>
<dbReference type="Proteomes" id="UP001183582">
    <property type="component" value="Unassembled WGS sequence"/>
</dbReference>
<comment type="similarity">
    <text evidence="1">Belongs to the ABC transporter superfamily.</text>
</comment>
<evidence type="ECO:0000256" key="4">
    <source>
        <dbReference type="ARBA" id="ARBA00022840"/>
    </source>
</evidence>
<evidence type="ECO:0000256" key="1">
    <source>
        <dbReference type="ARBA" id="ARBA00005417"/>
    </source>
</evidence>
<protein>
    <submittedName>
        <fullName evidence="6">ABC transporter ATP-binding protein</fullName>
    </submittedName>
</protein>
<name>A0AAJ2HDX9_9MICO</name>
<dbReference type="InterPro" id="IPR027417">
    <property type="entry name" value="P-loop_NTPase"/>
</dbReference>
<feature type="domain" description="ABC transporter" evidence="5">
    <location>
        <begin position="19"/>
        <end position="236"/>
    </location>
</feature>
<keyword evidence="3" id="KW-0547">Nucleotide-binding</keyword>
<dbReference type="SUPFAM" id="SSF52540">
    <property type="entry name" value="P-loop containing nucleoside triphosphate hydrolases"/>
    <property type="match status" value="1"/>
</dbReference>
<evidence type="ECO:0000313" key="6">
    <source>
        <dbReference type="EMBL" id="MDS0244321.1"/>
    </source>
</evidence>
<dbReference type="GO" id="GO:0016887">
    <property type="term" value="F:ATP hydrolysis activity"/>
    <property type="evidence" value="ECO:0007669"/>
    <property type="project" value="InterPro"/>
</dbReference>
<evidence type="ECO:0000259" key="5">
    <source>
        <dbReference type="PROSITE" id="PS50893"/>
    </source>
</evidence>
<dbReference type="Gene3D" id="3.40.50.300">
    <property type="entry name" value="P-loop containing nucleotide triphosphate hydrolases"/>
    <property type="match status" value="1"/>
</dbReference>
<organism evidence="6 7">
    <name type="scientific">Microbacterium aurantiacum</name>
    <dbReference type="NCBI Taxonomy" id="162393"/>
    <lineage>
        <taxon>Bacteria</taxon>
        <taxon>Bacillati</taxon>
        <taxon>Actinomycetota</taxon>
        <taxon>Actinomycetes</taxon>
        <taxon>Micrococcales</taxon>
        <taxon>Microbacteriaceae</taxon>
        <taxon>Microbacterium</taxon>
    </lineage>
</organism>
<dbReference type="RefSeq" id="WP_310890405.1">
    <property type="nucleotide sequence ID" value="NZ_BAAAGR010000001.1"/>
</dbReference>
<dbReference type="GeneID" id="301456900"/>
<evidence type="ECO:0000313" key="7">
    <source>
        <dbReference type="Proteomes" id="UP001183582"/>
    </source>
</evidence>
<dbReference type="AlphaFoldDB" id="A0AAJ2HDX9"/>
<dbReference type="PROSITE" id="PS50893">
    <property type="entry name" value="ABC_TRANSPORTER_2"/>
    <property type="match status" value="1"/>
</dbReference>
<dbReference type="EMBL" id="JAHWXH010000001">
    <property type="protein sequence ID" value="MDS0244321.1"/>
    <property type="molecule type" value="Genomic_DNA"/>
</dbReference>
<dbReference type="Pfam" id="PF00005">
    <property type="entry name" value="ABC_tran"/>
    <property type="match status" value="1"/>
</dbReference>
<reference evidence="6 7" key="1">
    <citation type="submission" date="2021-06" db="EMBL/GenBank/DDBJ databases">
        <title>Genome-based taxonomic framework of Microbacterium strains isolated from marine environment, the description of four new species and reclassification of four preexisting species.</title>
        <authorList>
            <person name="Lee S.D."/>
            <person name="Kim S.-M."/>
            <person name="Byeon Y.-S."/>
            <person name="Yang H.L."/>
            <person name="Kim I.S."/>
        </authorList>
    </citation>
    <scope>NUCLEOTIDE SEQUENCE [LARGE SCALE GENOMIC DNA]</scope>
    <source>
        <strain evidence="6 7">KACC 20514</strain>
    </source>
</reference>